<dbReference type="AlphaFoldDB" id="A0A0G4QBD3"/>
<keyword evidence="3" id="KW-0281">Fimbrium</keyword>
<evidence type="ECO:0000313" key="6">
    <source>
        <dbReference type="EMBL" id="CRL62909.1"/>
    </source>
</evidence>
<dbReference type="Pfam" id="PF00419">
    <property type="entry name" value="Fimbrial"/>
    <property type="match status" value="1"/>
</dbReference>
<accession>A0A0G4QBD3</accession>
<sequence precursor="true">MMRILLFTIIAIASNSAIAVNCISGCNANEISTLSGQLTKNENKVGVTKDASDINLTNRTTLRWNAGQGQTWATYSNGNIPTANTSNNDWVYSRIDDYISVALRMTNNCRTIYVPYNVPTLSSTCGPRSYTEGEEGVVSTRKYQTRIKIDKAIISGTYVNNIFVGEFGFCQPQNCATKQAVITKLFLNLSISVPQSCVINSGQVLNIDFDNIPASSFKEAGKKAEGVNTISRNLNIQCDNIEASADLTMRLQADSVHGNAIVSNNKSVGFIIANANGTELTPNDLSSFIPFKLNGNSDSNVTINVYPVSIDGKTPAEGSVTSSGFLRVDFP</sequence>
<dbReference type="EMBL" id="CVRY01000004">
    <property type="protein sequence ID" value="CRL62909.1"/>
    <property type="molecule type" value="Genomic_DNA"/>
</dbReference>
<evidence type="ECO:0000256" key="2">
    <source>
        <dbReference type="ARBA" id="ARBA00022729"/>
    </source>
</evidence>
<evidence type="ECO:0000259" key="5">
    <source>
        <dbReference type="Pfam" id="PF00419"/>
    </source>
</evidence>
<evidence type="ECO:0000256" key="4">
    <source>
        <dbReference type="SAM" id="SignalP"/>
    </source>
</evidence>
<dbReference type="RefSeq" id="WP_072064078.1">
    <property type="nucleotide sequence ID" value="NZ_CVRY01000004.1"/>
</dbReference>
<name>A0A0G4QBD3_9GAMM</name>
<feature type="domain" description="Fimbrial-type adhesion" evidence="5">
    <location>
        <begin position="189"/>
        <end position="330"/>
    </location>
</feature>
<dbReference type="GO" id="GO:0009289">
    <property type="term" value="C:pilus"/>
    <property type="evidence" value="ECO:0007669"/>
    <property type="project" value="UniProtKB-SubCell"/>
</dbReference>
<dbReference type="InterPro" id="IPR036937">
    <property type="entry name" value="Adhesion_dom_fimbrial_sf"/>
</dbReference>
<dbReference type="InterPro" id="IPR008966">
    <property type="entry name" value="Adhesion_dom_sf"/>
</dbReference>
<comment type="subcellular location">
    <subcellularLocation>
        <location evidence="1">Fimbrium</location>
    </subcellularLocation>
</comment>
<dbReference type="PANTHER" id="PTHR33420">
    <property type="entry name" value="FIMBRIAL SUBUNIT ELFA-RELATED"/>
    <property type="match status" value="1"/>
</dbReference>
<dbReference type="InterPro" id="IPR050263">
    <property type="entry name" value="Bact_Fimbrial_Adh_Pro"/>
</dbReference>
<protein>
    <submittedName>
        <fullName evidence="6">Putative fimbrial-like protein ElfG</fullName>
    </submittedName>
</protein>
<evidence type="ECO:0000256" key="3">
    <source>
        <dbReference type="ARBA" id="ARBA00023263"/>
    </source>
</evidence>
<gene>
    <name evidence="6" type="primary">elfG_2</name>
    <name evidence="6" type="ORF">BN1804_02210</name>
</gene>
<evidence type="ECO:0000256" key="1">
    <source>
        <dbReference type="ARBA" id="ARBA00004561"/>
    </source>
</evidence>
<dbReference type="PANTHER" id="PTHR33420:SF31">
    <property type="entry name" value="TYPE 1 FIMBRIN D-MANNOSE SPECIFIC ADHESIN"/>
    <property type="match status" value="1"/>
</dbReference>
<dbReference type="GO" id="GO:0043709">
    <property type="term" value="P:cell adhesion involved in single-species biofilm formation"/>
    <property type="evidence" value="ECO:0007669"/>
    <property type="project" value="TreeGrafter"/>
</dbReference>
<feature type="chain" id="PRO_5005196042" evidence="4">
    <location>
        <begin position="20"/>
        <end position="331"/>
    </location>
</feature>
<dbReference type="SUPFAM" id="SSF49401">
    <property type="entry name" value="Bacterial adhesins"/>
    <property type="match status" value="1"/>
</dbReference>
<evidence type="ECO:0000313" key="7">
    <source>
        <dbReference type="Proteomes" id="UP000183920"/>
    </source>
</evidence>
<reference evidence="7" key="1">
    <citation type="submission" date="2015-06" db="EMBL/GenBank/DDBJ databases">
        <authorList>
            <person name="Urmite Genomes"/>
        </authorList>
    </citation>
    <scope>NUCLEOTIDE SEQUENCE [LARGE SCALE GENOMIC DNA]</scope>
    <source>
        <strain evidence="7">CSUR P1867</strain>
    </source>
</reference>
<feature type="signal peptide" evidence="4">
    <location>
        <begin position="1"/>
        <end position="19"/>
    </location>
</feature>
<proteinExistence type="predicted"/>
<organism evidence="6 7">
    <name type="scientific">Proteus penneri</name>
    <dbReference type="NCBI Taxonomy" id="102862"/>
    <lineage>
        <taxon>Bacteria</taxon>
        <taxon>Pseudomonadati</taxon>
        <taxon>Pseudomonadota</taxon>
        <taxon>Gammaproteobacteria</taxon>
        <taxon>Enterobacterales</taxon>
        <taxon>Morganellaceae</taxon>
        <taxon>Proteus</taxon>
    </lineage>
</organism>
<dbReference type="Gene3D" id="2.60.40.1090">
    <property type="entry name" value="Fimbrial-type adhesion domain"/>
    <property type="match status" value="1"/>
</dbReference>
<keyword evidence="2 4" id="KW-0732">Signal</keyword>
<dbReference type="InterPro" id="IPR000259">
    <property type="entry name" value="Adhesion_dom_fimbrial"/>
</dbReference>
<dbReference type="Proteomes" id="UP000183920">
    <property type="component" value="Unassembled WGS sequence"/>
</dbReference>